<organism evidence="2">
    <name type="scientific">Mus musculus</name>
    <name type="common">Mouse</name>
    <dbReference type="NCBI Taxonomy" id="10090"/>
    <lineage>
        <taxon>Eukaryota</taxon>
        <taxon>Metazoa</taxon>
        <taxon>Chordata</taxon>
        <taxon>Craniata</taxon>
        <taxon>Vertebrata</taxon>
        <taxon>Euteleostomi</taxon>
        <taxon>Mammalia</taxon>
        <taxon>Eutheria</taxon>
        <taxon>Euarchontoglires</taxon>
        <taxon>Glires</taxon>
        <taxon>Rodentia</taxon>
        <taxon>Myomorpha</taxon>
        <taxon>Muroidea</taxon>
        <taxon>Muridae</taxon>
        <taxon>Murinae</taxon>
        <taxon>Mus</taxon>
        <taxon>Mus</taxon>
    </lineage>
</organism>
<sequence>MPSRRGTSNSNSSRSSRSRNRNSSSSCNSSSRNSSNSKKNKASNLQPRGPSGVWCEHSAALCSQGLHQGLHIYL</sequence>
<reference evidence="2" key="1">
    <citation type="journal article" date="1999" name="Gene">
        <title>A novel mouse gene, HemT, encoding an hematopoietic cell-specific transcript.</title>
        <authorList>
            <person name="Xue H."/>
            <person name="O'Neill D."/>
            <person name="Morrow J."/>
            <person name="Bank A."/>
        </authorList>
    </citation>
    <scope>NUCLEOTIDE SEQUENCE</scope>
</reference>
<dbReference type="AlphaFoldDB" id="Q9WUT1"/>
<name>Q9WUT1_MOUSE</name>
<dbReference type="EMBL" id="AJ011024">
    <property type="protein sequence ID" value="CAB43518.1"/>
    <property type="molecule type" value="Genomic_DNA"/>
</dbReference>
<feature type="compositionally biased region" description="Low complexity" evidence="1">
    <location>
        <begin position="1"/>
        <end position="37"/>
    </location>
</feature>
<gene>
    <name evidence="2" type="primary">ErT-2</name>
</gene>
<accession>Q9WUT1</accession>
<protein>
    <submittedName>
        <fullName evidence="2">Erythroid cell-specific and testis-specific protein 2 (ERT-2)</fullName>
    </submittedName>
</protein>
<evidence type="ECO:0000313" key="2">
    <source>
        <dbReference type="EMBL" id="CAB43518.1"/>
    </source>
</evidence>
<proteinExistence type="predicted"/>
<evidence type="ECO:0000256" key="1">
    <source>
        <dbReference type="SAM" id="MobiDB-lite"/>
    </source>
</evidence>
<feature type="region of interest" description="Disordered" evidence="1">
    <location>
        <begin position="1"/>
        <end position="51"/>
    </location>
</feature>